<gene>
    <name evidence="1" type="ORF">AB1300_11400</name>
    <name evidence="2" type="ORF">AB1300_12945</name>
</gene>
<organism evidence="2 3">
    <name type="scientific">Lysinibacillus xylanilyticus</name>
    <dbReference type="NCBI Taxonomy" id="582475"/>
    <lineage>
        <taxon>Bacteria</taxon>
        <taxon>Bacillati</taxon>
        <taxon>Bacillota</taxon>
        <taxon>Bacilli</taxon>
        <taxon>Bacillales</taxon>
        <taxon>Bacillaceae</taxon>
        <taxon>Lysinibacillus</taxon>
    </lineage>
</organism>
<sequence length="149" mass="17335">MHNNFSETTTQILTNSGWFPERVVDIKKTVDFLESKGYLIFPCVLEMLSEFGGLKCIFQRLNGDRDSFYIIPEEAYGDYFEKEDFEEIEMRLNEPIIAIGEARNDYMMMFMSRSGKVFGEMGYYLVKLGDNIFEVLELLCQALPGEEIE</sequence>
<protein>
    <submittedName>
        <fullName evidence="2">SUKH-3 domain-containing protein</fullName>
    </submittedName>
</protein>
<dbReference type="EMBL" id="JBFRHK010000006">
    <property type="protein sequence ID" value="MEX3745741.1"/>
    <property type="molecule type" value="Genomic_DNA"/>
</dbReference>
<proteinExistence type="predicted"/>
<name>A0ABV3VYP7_9BACI</name>
<evidence type="ECO:0000313" key="1">
    <source>
        <dbReference type="EMBL" id="MEX3745741.1"/>
    </source>
</evidence>
<accession>A0ABV3VYP7</accession>
<dbReference type="InterPro" id="IPR025850">
    <property type="entry name" value="SUKH-3"/>
</dbReference>
<reference evidence="2 3" key="1">
    <citation type="submission" date="2024-07" db="EMBL/GenBank/DDBJ databases">
        <title>Characterization of a bacterium isolated from hydrolysated instant sea cucumber by whole-genome sequencing and metabolomics.</title>
        <authorList>
            <person name="Luo X."/>
            <person name="Zhang Z."/>
            <person name="Zheng Z."/>
            <person name="Zhang W."/>
            <person name="Ming T."/>
            <person name="Jiao L."/>
            <person name="Su X."/>
            <person name="Kong F."/>
            <person name="Xu J."/>
        </authorList>
    </citation>
    <scope>NUCLEOTIDE SEQUENCE [LARGE SCALE GENOMIC DNA]</scope>
    <source>
        <strain evidence="2 3">XL-2024</strain>
    </source>
</reference>
<evidence type="ECO:0000313" key="3">
    <source>
        <dbReference type="Proteomes" id="UP001558534"/>
    </source>
</evidence>
<dbReference type="RefSeq" id="WP_368636619.1">
    <property type="nucleotide sequence ID" value="NZ_JBFRHK010000006.1"/>
</dbReference>
<keyword evidence="3" id="KW-1185">Reference proteome</keyword>
<evidence type="ECO:0000313" key="2">
    <source>
        <dbReference type="EMBL" id="MEX3746041.1"/>
    </source>
</evidence>
<dbReference type="Proteomes" id="UP001558534">
    <property type="component" value="Unassembled WGS sequence"/>
</dbReference>
<dbReference type="Pfam" id="PF14433">
    <property type="entry name" value="SUKH-3"/>
    <property type="match status" value="1"/>
</dbReference>
<dbReference type="EMBL" id="JBFRHK010000007">
    <property type="protein sequence ID" value="MEX3746041.1"/>
    <property type="molecule type" value="Genomic_DNA"/>
</dbReference>
<comment type="caution">
    <text evidence="2">The sequence shown here is derived from an EMBL/GenBank/DDBJ whole genome shotgun (WGS) entry which is preliminary data.</text>
</comment>